<reference evidence="2 3" key="1">
    <citation type="submission" date="2022-07" db="EMBL/GenBank/DDBJ databases">
        <title>Methylomonas rivi sp. nov., Methylomonas rosea sp. nov., Methylomonas aureus sp. nov. and Methylomonas subterranea sp. nov., four novel methanotrophs isolated from a freshwater creek and the deep terrestrial subsurface.</title>
        <authorList>
            <person name="Abin C."/>
            <person name="Sankaranarayanan K."/>
            <person name="Garner C."/>
            <person name="Sindelar R."/>
            <person name="Kotary K."/>
            <person name="Garner R."/>
            <person name="Barclay S."/>
            <person name="Lawson P."/>
            <person name="Krumholz L."/>
        </authorList>
    </citation>
    <scope>NUCLEOTIDE SEQUENCE [LARGE SCALE GENOMIC DNA]</scope>
    <source>
        <strain evidence="2 3">SURF-2</strain>
    </source>
</reference>
<proteinExistence type="predicted"/>
<evidence type="ECO:0000259" key="1">
    <source>
        <dbReference type="Pfam" id="PF00696"/>
    </source>
</evidence>
<evidence type="ECO:0000313" key="2">
    <source>
        <dbReference type="EMBL" id="MCQ8105700.1"/>
    </source>
</evidence>
<dbReference type="InterPro" id="IPR036393">
    <property type="entry name" value="AceGlu_kinase-like_sf"/>
</dbReference>
<sequence>MITVVKLGGSLLSAKVLPDCLAGLAAYPGKVLIVPGGGVFADQVRAAQKQWGFNDVVAHRMAILAMRQMAWLFHGLHPDFGVFETVAAAGNSGKTAIWSPCPRELEQAGVAAGWHVTSDSLSAWLAGRVGADELLLVKSCPIRPGDSLARLQQQGIIDSGFAHFAEHAGFNIRIINKDNLLASHDQIH</sequence>
<dbReference type="InterPro" id="IPR001048">
    <property type="entry name" value="Asp/Glu/Uridylate_kinase"/>
</dbReference>
<protein>
    <submittedName>
        <fullName evidence="2">Uridylate kinase</fullName>
    </submittedName>
</protein>
<keyword evidence="3" id="KW-1185">Reference proteome</keyword>
<dbReference type="SUPFAM" id="SSF53633">
    <property type="entry name" value="Carbamate kinase-like"/>
    <property type="match status" value="1"/>
</dbReference>
<dbReference type="Gene3D" id="3.40.1160.10">
    <property type="entry name" value="Acetylglutamate kinase-like"/>
    <property type="match status" value="1"/>
</dbReference>
<dbReference type="Proteomes" id="UP001524499">
    <property type="component" value="Unassembled WGS sequence"/>
</dbReference>
<dbReference type="Pfam" id="PF00696">
    <property type="entry name" value="AA_kinase"/>
    <property type="match status" value="1"/>
</dbReference>
<organism evidence="2 3">
    <name type="scientific">Methylomonas subterranea</name>
    <dbReference type="NCBI Taxonomy" id="2952225"/>
    <lineage>
        <taxon>Bacteria</taxon>
        <taxon>Pseudomonadati</taxon>
        <taxon>Pseudomonadota</taxon>
        <taxon>Gammaproteobacteria</taxon>
        <taxon>Methylococcales</taxon>
        <taxon>Methylococcaceae</taxon>
        <taxon>Methylomonas</taxon>
    </lineage>
</organism>
<dbReference type="GO" id="GO:0016301">
    <property type="term" value="F:kinase activity"/>
    <property type="evidence" value="ECO:0007669"/>
    <property type="project" value="UniProtKB-KW"/>
</dbReference>
<accession>A0ABT1TJR0</accession>
<keyword evidence="2" id="KW-0808">Transferase</keyword>
<name>A0ABT1TJR0_9GAMM</name>
<gene>
    <name evidence="2" type="ORF">NP590_16430</name>
</gene>
<feature type="domain" description="Aspartate/glutamate/uridylate kinase" evidence="1">
    <location>
        <begin position="1"/>
        <end position="139"/>
    </location>
</feature>
<evidence type="ECO:0000313" key="3">
    <source>
        <dbReference type="Proteomes" id="UP001524499"/>
    </source>
</evidence>
<comment type="caution">
    <text evidence="2">The sequence shown here is derived from an EMBL/GenBank/DDBJ whole genome shotgun (WGS) entry which is preliminary data.</text>
</comment>
<dbReference type="RefSeq" id="WP_256603717.1">
    <property type="nucleotide sequence ID" value="NZ_JANIBJ010000035.1"/>
</dbReference>
<dbReference type="EMBL" id="JANIBJ010000035">
    <property type="protein sequence ID" value="MCQ8105700.1"/>
    <property type="molecule type" value="Genomic_DNA"/>
</dbReference>
<keyword evidence="2" id="KW-0418">Kinase</keyword>